<dbReference type="EMBL" id="BMAW01025830">
    <property type="protein sequence ID" value="GFT94085.1"/>
    <property type="molecule type" value="Genomic_DNA"/>
</dbReference>
<dbReference type="OrthoDB" id="6435936at2759"/>
<protein>
    <submittedName>
        <fullName evidence="1">Putative RNA-directed DNA polymerase from transposon BS</fullName>
    </submittedName>
</protein>
<gene>
    <name evidence="1" type="primary">RTase_13</name>
    <name evidence="1" type="ORF">NPIL_148771</name>
</gene>
<keyword evidence="1" id="KW-0548">Nucleotidyltransferase</keyword>
<keyword evidence="2" id="KW-1185">Reference proteome</keyword>
<comment type="caution">
    <text evidence="1">The sequence shown here is derived from an EMBL/GenBank/DDBJ whole genome shotgun (WGS) entry which is preliminary data.</text>
</comment>
<reference evidence="1" key="1">
    <citation type="submission" date="2020-08" db="EMBL/GenBank/DDBJ databases">
        <title>Multicomponent nature underlies the extraordinary mechanical properties of spider dragline silk.</title>
        <authorList>
            <person name="Kono N."/>
            <person name="Nakamura H."/>
            <person name="Mori M."/>
            <person name="Yoshida Y."/>
            <person name="Ohtoshi R."/>
            <person name="Malay A.D."/>
            <person name="Moran D.A.P."/>
            <person name="Tomita M."/>
            <person name="Numata K."/>
            <person name="Arakawa K."/>
        </authorList>
    </citation>
    <scope>NUCLEOTIDE SEQUENCE</scope>
</reference>
<evidence type="ECO:0000313" key="2">
    <source>
        <dbReference type="Proteomes" id="UP000887013"/>
    </source>
</evidence>
<keyword evidence="1" id="KW-0808">Transferase</keyword>
<name>A0A8X6Q354_NEPPI</name>
<evidence type="ECO:0000313" key="1">
    <source>
        <dbReference type="EMBL" id="GFT94085.1"/>
    </source>
</evidence>
<keyword evidence="1" id="KW-0695">RNA-directed DNA polymerase</keyword>
<organism evidence="1 2">
    <name type="scientific">Nephila pilipes</name>
    <name type="common">Giant wood spider</name>
    <name type="synonym">Nephila maculata</name>
    <dbReference type="NCBI Taxonomy" id="299642"/>
    <lineage>
        <taxon>Eukaryota</taxon>
        <taxon>Metazoa</taxon>
        <taxon>Ecdysozoa</taxon>
        <taxon>Arthropoda</taxon>
        <taxon>Chelicerata</taxon>
        <taxon>Arachnida</taxon>
        <taxon>Araneae</taxon>
        <taxon>Araneomorphae</taxon>
        <taxon>Entelegynae</taxon>
        <taxon>Araneoidea</taxon>
        <taxon>Nephilidae</taxon>
        <taxon>Nephila</taxon>
    </lineage>
</organism>
<sequence length="155" mass="17249">MFANCGDTGSIKCTDEDNQAIQDSLNSALDSLRAWVKDNEMKVNLNKATPLIFTLSTKPKDIELIYDGEKLQRTQEVTFLRIVMDTRLNWNKQACKLKGIGSARNGLLKRLTGVKKGTAQNLLCTTYKSYIRPAIECGSELLITASEAVQDSMEI</sequence>
<dbReference type="AlphaFoldDB" id="A0A8X6Q354"/>
<accession>A0A8X6Q354</accession>
<proteinExistence type="predicted"/>
<dbReference type="Proteomes" id="UP000887013">
    <property type="component" value="Unassembled WGS sequence"/>
</dbReference>
<dbReference type="GO" id="GO:0003964">
    <property type="term" value="F:RNA-directed DNA polymerase activity"/>
    <property type="evidence" value="ECO:0007669"/>
    <property type="project" value="UniProtKB-KW"/>
</dbReference>